<evidence type="ECO:0000256" key="7">
    <source>
        <dbReference type="ARBA" id="ARBA00023242"/>
    </source>
</evidence>
<dbReference type="Proteomes" id="UP000242287">
    <property type="component" value="Unassembled WGS sequence"/>
</dbReference>
<evidence type="ECO:0000313" key="11">
    <source>
        <dbReference type="Proteomes" id="UP000242287"/>
    </source>
</evidence>
<dbReference type="Pfam" id="PF08648">
    <property type="entry name" value="SNRNP27"/>
    <property type="match status" value="1"/>
</dbReference>
<evidence type="ECO:0000256" key="2">
    <source>
        <dbReference type="ARBA" id="ARBA00004123"/>
    </source>
</evidence>
<evidence type="ECO:0000256" key="5">
    <source>
        <dbReference type="ARBA" id="ARBA00022664"/>
    </source>
</evidence>
<organism evidence="10 11">
    <name type="scientific">Amanita thiersii Skay4041</name>
    <dbReference type="NCBI Taxonomy" id="703135"/>
    <lineage>
        <taxon>Eukaryota</taxon>
        <taxon>Fungi</taxon>
        <taxon>Dikarya</taxon>
        <taxon>Basidiomycota</taxon>
        <taxon>Agaricomycotina</taxon>
        <taxon>Agaricomycetes</taxon>
        <taxon>Agaricomycetidae</taxon>
        <taxon>Agaricales</taxon>
        <taxon>Pluteineae</taxon>
        <taxon>Amanitaceae</taxon>
        <taxon>Amanita</taxon>
    </lineage>
</organism>
<evidence type="ECO:0000259" key="9">
    <source>
        <dbReference type="Pfam" id="PF08648"/>
    </source>
</evidence>
<name>A0A2A9NVS4_9AGAR</name>
<keyword evidence="11" id="KW-1185">Reference proteome</keyword>
<accession>A0A2A9NVS4</accession>
<dbReference type="STRING" id="703135.A0A2A9NVS4"/>
<dbReference type="GO" id="GO:0071011">
    <property type="term" value="C:precatalytic spliceosome"/>
    <property type="evidence" value="ECO:0007669"/>
    <property type="project" value="TreeGrafter"/>
</dbReference>
<evidence type="ECO:0000256" key="1">
    <source>
        <dbReference type="ARBA" id="ARBA00003632"/>
    </source>
</evidence>
<feature type="compositionally biased region" description="Basic and acidic residues" evidence="8">
    <location>
        <begin position="7"/>
        <end position="22"/>
    </location>
</feature>
<sequence length="229" mass="24741">MTADETEITRIPEIETQGEERTGGITSENVNRKAATARRDDDTKLLTGSSRRDEHPTHRDSEPPARSGSLQDRLTSNSTMPATVSLNKMDTDATASGGSNVEEGEEMDAVNDEDTAMMAAMGLSGFGSTKGKHVAGNQEGVANVKKIRTWRQYMNRRGGFNRSGDKLLTAQSELTLLSLGHSTRSSSICCTPSTLAKFLASEFLACCPHCPIQTAIISHLLLLSHTEQD</sequence>
<keyword evidence="7" id="KW-0539">Nucleus</keyword>
<keyword evidence="5" id="KW-0507">mRNA processing</keyword>
<evidence type="ECO:0000256" key="8">
    <source>
        <dbReference type="SAM" id="MobiDB-lite"/>
    </source>
</evidence>
<comment type="function">
    <text evidence="1">May play a role in mRNA splicing.</text>
</comment>
<feature type="compositionally biased region" description="Basic and acidic residues" evidence="8">
    <location>
        <begin position="37"/>
        <end position="63"/>
    </location>
</feature>
<evidence type="ECO:0000256" key="4">
    <source>
        <dbReference type="ARBA" id="ARBA00011825"/>
    </source>
</evidence>
<dbReference type="OrthoDB" id="21368at2759"/>
<protein>
    <recommendedName>
        <fullName evidence="9">U4/U6.U5 small nuclear ribonucleoprotein 27kDa protein domain-containing protein</fullName>
    </recommendedName>
</protein>
<evidence type="ECO:0000256" key="3">
    <source>
        <dbReference type="ARBA" id="ARBA00008218"/>
    </source>
</evidence>
<feature type="domain" description="U4/U6.U5 small nuclear ribonucleoprotein 27kDa protein" evidence="9">
    <location>
        <begin position="112"/>
        <end position="165"/>
    </location>
</feature>
<evidence type="ECO:0000313" key="10">
    <source>
        <dbReference type="EMBL" id="PFH52411.1"/>
    </source>
</evidence>
<dbReference type="AlphaFoldDB" id="A0A2A9NVS4"/>
<comment type="subcellular location">
    <subcellularLocation>
        <location evidence="2">Nucleus</location>
    </subcellularLocation>
</comment>
<keyword evidence="6" id="KW-0508">mRNA splicing</keyword>
<dbReference type="InterPro" id="IPR013957">
    <property type="entry name" value="SNRNP27"/>
</dbReference>
<evidence type="ECO:0000256" key="6">
    <source>
        <dbReference type="ARBA" id="ARBA00023187"/>
    </source>
</evidence>
<feature type="compositionally biased region" description="Polar residues" evidence="8">
    <location>
        <begin position="68"/>
        <end position="99"/>
    </location>
</feature>
<dbReference type="GO" id="GO:0008380">
    <property type="term" value="P:RNA splicing"/>
    <property type="evidence" value="ECO:0007669"/>
    <property type="project" value="UniProtKB-KW"/>
</dbReference>
<comment type="subunit">
    <text evidence="4">Part of a tri-snRNP complex.</text>
</comment>
<feature type="region of interest" description="Disordered" evidence="8">
    <location>
        <begin position="1"/>
        <end position="106"/>
    </location>
</feature>
<dbReference type="PANTHER" id="PTHR31077:SF1">
    <property type="entry name" value="U4_U6.U5 SMALL NUCLEAR RIBONUCLEOPROTEIN 27 KDA PROTEIN"/>
    <property type="match status" value="1"/>
</dbReference>
<comment type="similarity">
    <text evidence="3">Belongs to the SNUT3 family.</text>
</comment>
<proteinExistence type="inferred from homology"/>
<gene>
    <name evidence="10" type="ORF">AMATHDRAFT_46279</name>
</gene>
<reference evidence="10 11" key="1">
    <citation type="submission" date="2014-02" db="EMBL/GenBank/DDBJ databases">
        <title>Transposable element dynamics among asymbiotic and ectomycorrhizal Amanita fungi.</title>
        <authorList>
            <consortium name="DOE Joint Genome Institute"/>
            <person name="Hess J."/>
            <person name="Skrede I."/>
            <person name="Wolfe B."/>
            <person name="LaButti K."/>
            <person name="Ohm R.A."/>
            <person name="Grigoriev I.V."/>
            <person name="Pringle A."/>
        </authorList>
    </citation>
    <scope>NUCLEOTIDE SEQUENCE [LARGE SCALE GENOMIC DNA]</scope>
    <source>
        <strain evidence="10 11">SKay4041</strain>
    </source>
</reference>
<dbReference type="GO" id="GO:0006397">
    <property type="term" value="P:mRNA processing"/>
    <property type="evidence" value="ECO:0007669"/>
    <property type="project" value="UniProtKB-KW"/>
</dbReference>
<dbReference type="EMBL" id="KZ301979">
    <property type="protein sequence ID" value="PFH52411.1"/>
    <property type="molecule type" value="Genomic_DNA"/>
</dbReference>
<dbReference type="PANTHER" id="PTHR31077">
    <property type="entry name" value="U4/U6.U5 SMALL NUCLEAR RIBONUCLEOPROTEIN 27 KDA PROTEIN"/>
    <property type="match status" value="1"/>
</dbReference>